<organism evidence="2 3">
    <name type="scientific">Winogradskyella haliclonae</name>
    <dbReference type="NCBI Taxonomy" id="2048558"/>
    <lineage>
        <taxon>Bacteria</taxon>
        <taxon>Pseudomonadati</taxon>
        <taxon>Bacteroidota</taxon>
        <taxon>Flavobacteriia</taxon>
        <taxon>Flavobacteriales</taxon>
        <taxon>Flavobacteriaceae</taxon>
        <taxon>Winogradskyella</taxon>
    </lineage>
</organism>
<dbReference type="RefSeq" id="WP_188373311.1">
    <property type="nucleotide sequence ID" value="NZ_BMDQ01000001.1"/>
</dbReference>
<keyword evidence="1" id="KW-1133">Transmembrane helix</keyword>
<evidence type="ECO:0000256" key="1">
    <source>
        <dbReference type="SAM" id="Phobius"/>
    </source>
</evidence>
<dbReference type="Proteomes" id="UP000624701">
    <property type="component" value="Unassembled WGS sequence"/>
</dbReference>
<keyword evidence="3" id="KW-1185">Reference proteome</keyword>
<name>A0ABQ2BZS8_9FLAO</name>
<reference evidence="3" key="1">
    <citation type="journal article" date="2019" name="Int. J. Syst. Evol. Microbiol.">
        <title>The Global Catalogue of Microorganisms (GCM) 10K type strain sequencing project: providing services to taxonomists for standard genome sequencing and annotation.</title>
        <authorList>
            <consortium name="The Broad Institute Genomics Platform"/>
            <consortium name="The Broad Institute Genome Sequencing Center for Infectious Disease"/>
            <person name="Wu L."/>
            <person name="Ma J."/>
        </authorList>
    </citation>
    <scope>NUCLEOTIDE SEQUENCE [LARGE SCALE GENOMIC DNA]</scope>
    <source>
        <strain evidence="3">CCM 8681</strain>
    </source>
</reference>
<proteinExistence type="predicted"/>
<gene>
    <name evidence="2" type="ORF">GCM10011444_07020</name>
</gene>
<protein>
    <submittedName>
        <fullName evidence="2">Uncharacterized protein</fullName>
    </submittedName>
</protein>
<keyword evidence="1" id="KW-0472">Membrane</keyword>
<evidence type="ECO:0000313" key="3">
    <source>
        <dbReference type="Proteomes" id="UP000624701"/>
    </source>
</evidence>
<keyword evidence="1" id="KW-0812">Transmembrane</keyword>
<comment type="caution">
    <text evidence="2">The sequence shown here is derived from an EMBL/GenBank/DDBJ whole genome shotgun (WGS) entry which is preliminary data.</text>
</comment>
<accession>A0ABQ2BZS8</accession>
<evidence type="ECO:0000313" key="2">
    <source>
        <dbReference type="EMBL" id="GGI56393.1"/>
    </source>
</evidence>
<sequence>MNRTRTIGLLLVATGIILNQLELNNDLADFLMGLFVALGAVLLIKSFFNRKVNER</sequence>
<feature type="transmembrane region" description="Helical" evidence="1">
    <location>
        <begin position="30"/>
        <end position="48"/>
    </location>
</feature>
<dbReference type="EMBL" id="BMDQ01000001">
    <property type="protein sequence ID" value="GGI56393.1"/>
    <property type="molecule type" value="Genomic_DNA"/>
</dbReference>